<protein>
    <recommendedName>
        <fullName evidence="7">Derlin</fullName>
    </recommendedName>
</protein>
<dbReference type="STRING" id="984486.A0A1E3QMP3"/>
<comment type="caution">
    <text evidence="7">Lacks conserved residue(s) required for the propagation of feature annotation.</text>
</comment>
<reference evidence="10" key="1">
    <citation type="submission" date="2016-05" db="EMBL/GenBank/DDBJ databases">
        <title>Comparative genomics of biotechnologically important yeasts.</title>
        <authorList>
            <consortium name="DOE Joint Genome Institute"/>
            <person name="Riley R."/>
            <person name="Haridas S."/>
            <person name="Wolfe K.H."/>
            <person name="Lopes M.R."/>
            <person name="Hittinger C.T."/>
            <person name="Goker M."/>
            <person name="Salamov A."/>
            <person name="Wisecaver J."/>
            <person name="Long T.M."/>
            <person name="Aerts A.L."/>
            <person name="Barry K."/>
            <person name="Choi C."/>
            <person name="Clum A."/>
            <person name="Coughlan A.Y."/>
            <person name="Deshpande S."/>
            <person name="Douglass A.P."/>
            <person name="Hanson S.J."/>
            <person name="Klenk H.-P."/>
            <person name="Labutti K."/>
            <person name="Lapidus A."/>
            <person name="Lindquist E."/>
            <person name="Lipzen A."/>
            <person name="Meier-Kolthoff J.P."/>
            <person name="Ohm R.A."/>
            <person name="Otillar R.P."/>
            <person name="Pangilinan J."/>
            <person name="Peng Y."/>
            <person name="Rokas A."/>
            <person name="Rosa C.A."/>
            <person name="Scheuner C."/>
            <person name="Sibirny A.A."/>
            <person name="Slot J.C."/>
            <person name="Stielow J.B."/>
            <person name="Sun H."/>
            <person name="Kurtzman C.P."/>
            <person name="Blackwell M."/>
            <person name="Grigoriev I.V."/>
            <person name="Jeffries T.W."/>
        </authorList>
    </citation>
    <scope>NUCLEOTIDE SEQUENCE [LARGE SCALE GENOMIC DNA]</scope>
    <source>
        <strain evidence="10">NRRL Y-12698</strain>
    </source>
</reference>
<dbReference type="InterPro" id="IPR035952">
    <property type="entry name" value="Rhomboid-like_sf"/>
</dbReference>
<feature type="region of interest" description="Disordered" evidence="8">
    <location>
        <begin position="311"/>
        <end position="358"/>
    </location>
</feature>
<evidence type="ECO:0000313" key="9">
    <source>
        <dbReference type="EMBL" id="ODQ78959.1"/>
    </source>
</evidence>
<evidence type="ECO:0000313" key="10">
    <source>
        <dbReference type="Proteomes" id="UP000094336"/>
    </source>
</evidence>
<feature type="compositionally biased region" description="Basic and acidic residues" evidence="8">
    <location>
        <begin position="313"/>
        <end position="332"/>
    </location>
</feature>
<evidence type="ECO:0000256" key="7">
    <source>
        <dbReference type="RuleBase" id="RU363059"/>
    </source>
</evidence>
<keyword evidence="3 7" id="KW-0812">Transmembrane</keyword>
<organism evidence="9 10">
    <name type="scientific">Babjeviella inositovora NRRL Y-12698</name>
    <dbReference type="NCBI Taxonomy" id="984486"/>
    <lineage>
        <taxon>Eukaryota</taxon>
        <taxon>Fungi</taxon>
        <taxon>Dikarya</taxon>
        <taxon>Ascomycota</taxon>
        <taxon>Saccharomycotina</taxon>
        <taxon>Pichiomycetes</taxon>
        <taxon>Serinales incertae sedis</taxon>
        <taxon>Babjeviella</taxon>
    </lineage>
</organism>
<evidence type="ECO:0000256" key="5">
    <source>
        <dbReference type="ARBA" id="ARBA00022989"/>
    </source>
</evidence>
<dbReference type="Pfam" id="PF04511">
    <property type="entry name" value="DER1"/>
    <property type="match status" value="1"/>
</dbReference>
<comment type="function">
    <text evidence="7">May be involved in the degradation of misfolded endoplasmic reticulum (ER) luminal proteins.</text>
</comment>
<evidence type="ECO:0000256" key="2">
    <source>
        <dbReference type="ARBA" id="ARBA00008917"/>
    </source>
</evidence>
<dbReference type="Proteomes" id="UP000094336">
    <property type="component" value="Unassembled WGS sequence"/>
</dbReference>
<feature type="transmembrane region" description="Helical" evidence="7">
    <location>
        <begin position="100"/>
        <end position="122"/>
    </location>
</feature>
<evidence type="ECO:0000256" key="4">
    <source>
        <dbReference type="ARBA" id="ARBA00022824"/>
    </source>
</evidence>
<name>A0A1E3QMP3_9ASCO</name>
<dbReference type="PANTHER" id="PTHR11009">
    <property type="entry name" value="DER1-LIKE PROTEIN, DERLIN"/>
    <property type="match status" value="1"/>
</dbReference>
<keyword evidence="5 7" id="KW-1133">Transmembrane helix</keyword>
<dbReference type="AlphaFoldDB" id="A0A1E3QMP3"/>
<gene>
    <name evidence="9" type="ORF">BABINDRAFT_167513</name>
</gene>
<feature type="compositionally biased region" description="Low complexity" evidence="8">
    <location>
        <begin position="335"/>
        <end position="348"/>
    </location>
</feature>
<proteinExistence type="inferred from homology"/>
<dbReference type="GeneID" id="30148371"/>
<dbReference type="SUPFAM" id="SSF144091">
    <property type="entry name" value="Rhomboid-like"/>
    <property type="match status" value="1"/>
</dbReference>
<evidence type="ECO:0000256" key="3">
    <source>
        <dbReference type="ARBA" id="ARBA00022692"/>
    </source>
</evidence>
<comment type="subcellular location">
    <subcellularLocation>
        <location evidence="1 7">Endoplasmic reticulum membrane</location>
        <topology evidence="1 7">Multi-pass membrane protein</topology>
    </subcellularLocation>
</comment>
<feature type="transmembrane region" description="Helical" evidence="7">
    <location>
        <begin position="20"/>
        <end position="45"/>
    </location>
</feature>
<keyword evidence="4 7" id="KW-0256">Endoplasmic reticulum</keyword>
<dbReference type="InterPro" id="IPR007599">
    <property type="entry name" value="DER1"/>
</dbReference>
<feature type="region of interest" description="Disordered" evidence="8">
    <location>
        <begin position="287"/>
        <end position="306"/>
    </location>
</feature>
<dbReference type="GO" id="GO:0005789">
    <property type="term" value="C:endoplasmic reticulum membrane"/>
    <property type="evidence" value="ECO:0007669"/>
    <property type="project" value="UniProtKB-SubCell"/>
</dbReference>
<dbReference type="EMBL" id="KV454433">
    <property type="protein sequence ID" value="ODQ78959.1"/>
    <property type="molecule type" value="Genomic_DNA"/>
</dbReference>
<dbReference type="RefSeq" id="XP_018984287.1">
    <property type="nucleotide sequence ID" value="XM_019130518.1"/>
</dbReference>
<sequence length="358" mass="40222">MTNEIVRFVHSIPPVTQFLVLSTFTISLLNILNIIPSIHFINYWPYTIYKAQLWRPFTTFFIASLQPLQTMMDLYSLYSFSSNLESEIFQGDMDHWNADYIWFIVAFNWLPILVVYQFSWFLKSPYLLTVLLSSLSYTWSRYNKTSVINFYFVPIRARNLPIAGMLAKFIINGTMSFMECLVGCAVGYGYSCISTKSAGPLYYWLFPLKLAGRVKWEERQKRIAEKKRREAGGKAKKPIATILGGATGGNAIGGSTLTEFNDRRILKAPLFFQVLVKKMEASFALPPTAPAPHNRGGMPLGTKTAGIRLGSLNDKDQESSKSSVRAEPEPKKKAGFFATSATTSSKSFQGTGYKLGSS</sequence>
<evidence type="ECO:0000256" key="6">
    <source>
        <dbReference type="ARBA" id="ARBA00023136"/>
    </source>
</evidence>
<accession>A0A1E3QMP3</accession>
<evidence type="ECO:0000256" key="8">
    <source>
        <dbReference type="SAM" id="MobiDB-lite"/>
    </source>
</evidence>
<evidence type="ECO:0000256" key="1">
    <source>
        <dbReference type="ARBA" id="ARBA00004477"/>
    </source>
</evidence>
<comment type="similarity">
    <text evidence="2 7">Belongs to the derlin family.</text>
</comment>
<keyword evidence="10" id="KW-1185">Reference proteome</keyword>
<dbReference type="GO" id="GO:0006950">
    <property type="term" value="P:response to stress"/>
    <property type="evidence" value="ECO:0007669"/>
    <property type="project" value="UniProtKB-ARBA"/>
</dbReference>
<dbReference type="OrthoDB" id="19102at2759"/>
<keyword evidence="6 7" id="KW-0472">Membrane</keyword>